<dbReference type="InterPro" id="IPR011992">
    <property type="entry name" value="EF-hand-dom_pair"/>
</dbReference>
<evidence type="ECO:0000313" key="8">
    <source>
        <dbReference type="EMBL" id="CAK0799984.1"/>
    </source>
</evidence>
<dbReference type="SMART" id="SM00054">
    <property type="entry name" value="EFh"/>
    <property type="match status" value="2"/>
</dbReference>
<evidence type="ECO:0000256" key="5">
    <source>
        <dbReference type="ARBA" id="ARBA00023136"/>
    </source>
</evidence>
<evidence type="ECO:0000256" key="1">
    <source>
        <dbReference type="ARBA" id="ARBA00004141"/>
    </source>
</evidence>
<organism evidence="8 9">
    <name type="scientific">Prorocentrum cordatum</name>
    <dbReference type="NCBI Taxonomy" id="2364126"/>
    <lineage>
        <taxon>Eukaryota</taxon>
        <taxon>Sar</taxon>
        <taxon>Alveolata</taxon>
        <taxon>Dinophyceae</taxon>
        <taxon>Prorocentrales</taxon>
        <taxon>Prorocentraceae</taxon>
        <taxon>Prorocentrum</taxon>
    </lineage>
</organism>
<evidence type="ECO:0000256" key="6">
    <source>
        <dbReference type="SAM" id="Phobius"/>
    </source>
</evidence>
<feature type="transmembrane region" description="Helical" evidence="6">
    <location>
        <begin position="89"/>
        <end position="110"/>
    </location>
</feature>
<evidence type="ECO:0000259" key="7">
    <source>
        <dbReference type="PROSITE" id="PS50222"/>
    </source>
</evidence>
<feature type="domain" description="EF-hand" evidence="7">
    <location>
        <begin position="171"/>
        <end position="206"/>
    </location>
</feature>
<dbReference type="Pfam" id="PF13202">
    <property type="entry name" value="EF-hand_5"/>
    <property type="match status" value="2"/>
</dbReference>
<reference evidence="8" key="1">
    <citation type="submission" date="2023-10" db="EMBL/GenBank/DDBJ databases">
        <authorList>
            <person name="Chen Y."/>
            <person name="Shah S."/>
            <person name="Dougan E. K."/>
            <person name="Thang M."/>
            <person name="Chan C."/>
        </authorList>
    </citation>
    <scope>NUCLEOTIDE SEQUENCE [LARGE SCALE GENOMIC DNA]</scope>
</reference>
<gene>
    <name evidence="8" type="ORF">PCOR1329_LOCUS8280</name>
</gene>
<proteinExistence type="predicted"/>
<dbReference type="Pfam" id="PF00520">
    <property type="entry name" value="Ion_trans"/>
    <property type="match status" value="1"/>
</dbReference>
<dbReference type="Proteomes" id="UP001189429">
    <property type="component" value="Unassembled WGS sequence"/>
</dbReference>
<evidence type="ECO:0000313" key="9">
    <source>
        <dbReference type="Proteomes" id="UP001189429"/>
    </source>
</evidence>
<dbReference type="PROSITE" id="PS50222">
    <property type="entry name" value="EF_HAND_2"/>
    <property type="match status" value="2"/>
</dbReference>
<accession>A0ABN9Q2T5</accession>
<name>A0ABN9Q2T5_9DINO</name>
<keyword evidence="5 6" id="KW-0472">Membrane</keyword>
<keyword evidence="9" id="KW-1185">Reference proteome</keyword>
<protein>
    <recommendedName>
        <fullName evidence="7">EF-hand domain-containing protein</fullName>
    </recommendedName>
</protein>
<dbReference type="InterPro" id="IPR005821">
    <property type="entry name" value="Ion_trans_dom"/>
</dbReference>
<comment type="caution">
    <text evidence="8">The sequence shown here is derived from an EMBL/GenBank/DDBJ whole genome shotgun (WGS) entry which is preliminary data.</text>
</comment>
<feature type="transmembrane region" description="Helical" evidence="6">
    <location>
        <begin position="12"/>
        <end position="35"/>
    </location>
</feature>
<dbReference type="SUPFAM" id="SSF47473">
    <property type="entry name" value="EF-hand"/>
    <property type="match status" value="1"/>
</dbReference>
<evidence type="ECO:0000256" key="4">
    <source>
        <dbReference type="ARBA" id="ARBA00022989"/>
    </source>
</evidence>
<feature type="domain" description="EF-hand" evidence="7">
    <location>
        <begin position="128"/>
        <end position="163"/>
    </location>
</feature>
<comment type="subcellular location">
    <subcellularLocation>
        <location evidence="1">Membrane</location>
        <topology evidence="1">Multi-pass membrane protein</topology>
    </subcellularLocation>
</comment>
<keyword evidence="4 6" id="KW-1133">Transmembrane helix</keyword>
<sequence length="259" mass="29155">MVVSVSDSFLSLVWTVALLSLFTFVFAVFLTQLVADFLRLRGQSVVEEEALRRHFGSLQSAMLSLYEACTGGINWHEILDPLMYNFSPAVVVVFVLYMFFVIFALTNVVIRVFVESALRTAEDDKRRQLSAQMSSLFRQADEDSSGTVTWDEFQDHLAAPQLQTFLKAIDLDVDEARALFHLLDVDDSGEIDAEELVHGCLRLHGQAKAIELAAFMHEFRRTVRRARVHEELVEQALERICDHLEGHGAHAPVSSAVAD</sequence>
<evidence type="ECO:0000256" key="2">
    <source>
        <dbReference type="ARBA" id="ARBA00022692"/>
    </source>
</evidence>
<dbReference type="Gene3D" id="1.10.287.70">
    <property type="match status" value="1"/>
</dbReference>
<keyword evidence="3" id="KW-0106">Calcium</keyword>
<dbReference type="InterPro" id="IPR018247">
    <property type="entry name" value="EF_Hand_1_Ca_BS"/>
</dbReference>
<evidence type="ECO:0000256" key="3">
    <source>
        <dbReference type="ARBA" id="ARBA00022837"/>
    </source>
</evidence>
<dbReference type="Gene3D" id="1.10.238.10">
    <property type="entry name" value="EF-hand"/>
    <property type="match status" value="1"/>
</dbReference>
<keyword evidence="2 6" id="KW-0812">Transmembrane</keyword>
<dbReference type="EMBL" id="CAUYUJ010002265">
    <property type="protein sequence ID" value="CAK0799984.1"/>
    <property type="molecule type" value="Genomic_DNA"/>
</dbReference>
<dbReference type="InterPro" id="IPR002048">
    <property type="entry name" value="EF_hand_dom"/>
</dbReference>
<dbReference type="PROSITE" id="PS00018">
    <property type="entry name" value="EF_HAND_1"/>
    <property type="match status" value="2"/>
</dbReference>